<feature type="region of interest" description="Disordered" evidence="1">
    <location>
        <begin position="444"/>
        <end position="465"/>
    </location>
</feature>
<dbReference type="SMART" id="SM01140">
    <property type="entry name" value="Drf_GBD"/>
    <property type="match status" value="1"/>
</dbReference>
<comment type="caution">
    <text evidence="3">The sequence shown here is derived from an EMBL/GenBank/DDBJ whole genome shotgun (WGS) entry which is preliminary data.</text>
</comment>
<feature type="compositionally biased region" description="Basic and acidic residues" evidence="1">
    <location>
        <begin position="1"/>
        <end position="34"/>
    </location>
</feature>
<dbReference type="Gene3D" id="1.25.10.10">
    <property type="entry name" value="Leucine-rich Repeat Variant"/>
    <property type="match status" value="1"/>
</dbReference>
<dbReference type="EMBL" id="CAJPDS010000017">
    <property type="protein sequence ID" value="CAF9915987.1"/>
    <property type="molecule type" value="Genomic_DNA"/>
</dbReference>
<evidence type="ECO:0000313" key="3">
    <source>
        <dbReference type="EMBL" id="CAF9915987.1"/>
    </source>
</evidence>
<dbReference type="SUPFAM" id="SSF48371">
    <property type="entry name" value="ARM repeat"/>
    <property type="match status" value="1"/>
</dbReference>
<dbReference type="InterPro" id="IPR011989">
    <property type="entry name" value="ARM-like"/>
</dbReference>
<dbReference type="GO" id="GO:0031267">
    <property type="term" value="F:small GTPase binding"/>
    <property type="evidence" value="ECO:0007669"/>
    <property type="project" value="InterPro"/>
</dbReference>
<sequence>MDDLQDERPKAVERSKTDDGSKTSEIVDKTESPKKARPRSLTFTRSKESLPTRKAGPVTHSRTKSSDDPSGSAAQVFSFVNRVPKPAAPEDYISYLHKVQKPQLIEVARIQKLRQLLRNEAVSWVDAFITQGGMAAVVNLLYRIIEVEWREEHEDTLLHETLLCLKALCTTSLALQELPNIHSTLFPTLLGMLFDKEKKGPSEFSTRSIIISLLFTYLSTSTPADLTARARVLLSYLRDPSKPEEAQPPGFIASIYHPRPYRIWCNEIVSVTKEVFWIFLHHTNIVPFPFPAAAAAPPATESYRSRNFPRERAPVPAAPYIGGVEWDATNYLAAHLDLLNGIVASLPRREDRNALRREFKDSGFEKCMGASLRTCKEKFYGAVHAGLMTWVGAAGEDGWEVGFVREGPGRGGVVSPRKGKGMGEEEGGALRLDLPMPMPMPKLDFGDGDGIGGGGGGGVDDGDWL</sequence>
<gene>
    <name evidence="3" type="ORF">HETSPECPRED_002707</name>
</gene>
<protein>
    <recommendedName>
        <fullName evidence="2">Formin GTPase-binding domain-containing protein</fullName>
    </recommendedName>
</protein>
<keyword evidence="4" id="KW-1185">Reference proteome</keyword>
<feature type="region of interest" description="Disordered" evidence="1">
    <location>
        <begin position="1"/>
        <end position="72"/>
    </location>
</feature>
<dbReference type="Proteomes" id="UP000664521">
    <property type="component" value="Unassembled WGS sequence"/>
</dbReference>
<organism evidence="3 4">
    <name type="scientific">Heterodermia speciosa</name>
    <dbReference type="NCBI Taxonomy" id="116794"/>
    <lineage>
        <taxon>Eukaryota</taxon>
        <taxon>Fungi</taxon>
        <taxon>Dikarya</taxon>
        <taxon>Ascomycota</taxon>
        <taxon>Pezizomycotina</taxon>
        <taxon>Lecanoromycetes</taxon>
        <taxon>OSLEUM clade</taxon>
        <taxon>Lecanoromycetidae</taxon>
        <taxon>Caliciales</taxon>
        <taxon>Physciaceae</taxon>
        <taxon>Heterodermia</taxon>
    </lineage>
</organism>
<reference evidence="3" key="1">
    <citation type="submission" date="2021-03" db="EMBL/GenBank/DDBJ databases">
        <authorList>
            <person name="Tagirdzhanova G."/>
        </authorList>
    </citation>
    <scope>NUCLEOTIDE SEQUENCE</scope>
</reference>
<accession>A0A8H3F0D5</accession>
<dbReference type="OrthoDB" id="2155261at2759"/>
<dbReference type="InterPro" id="IPR010473">
    <property type="entry name" value="GTPase-bd"/>
</dbReference>
<evidence type="ECO:0000259" key="2">
    <source>
        <dbReference type="SMART" id="SM01140"/>
    </source>
</evidence>
<name>A0A8H3F0D5_9LECA</name>
<feature type="compositionally biased region" description="Gly residues" evidence="1">
    <location>
        <begin position="448"/>
        <end position="459"/>
    </location>
</feature>
<feature type="domain" description="Formin GTPase-binding" evidence="2">
    <location>
        <begin position="6"/>
        <end position="217"/>
    </location>
</feature>
<proteinExistence type="predicted"/>
<dbReference type="GO" id="GO:0030036">
    <property type="term" value="P:actin cytoskeleton organization"/>
    <property type="evidence" value="ECO:0007669"/>
    <property type="project" value="InterPro"/>
</dbReference>
<dbReference type="InterPro" id="IPR016024">
    <property type="entry name" value="ARM-type_fold"/>
</dbReference>
<evidence type="ECO:0000313" key="4">
    <source>
        <dbReference type="Proteomes" id="UP000664521"/>
    </source>
</evidence>
<dbReference type="AlphaFoldDB" id="A0A8H3F0D5"/>
<dbReference type="Pfam" id="PF06371">
    <property type="entry name" value="Drf_GBD"/>
    <property type="match status" value="1"/>
</dbReference>
<evidence type="ECO:0000256" key="1">
    <source>
        <dbReference type="SAM" id="MobiDB-lite"/>
    </source>
</evidence>
<dbReference type="GO" id="GO:0003779">
    <property type="term" value="F:actin binding"/>
    <property type="evidence" value="ECO:0007669"/>
    <property type="project" value="InterPro"/>
</dbReference>